<sequence length="533" mass="59298">MSSQVLLLGRSCHPDCPVCLHDDAAEMSHSDIDEMINKLNPLCNEVYVGIEAFTKMEILPNVIKSCRSKGLMVHLLTRGQQFGSFEDAATALMELRQHGDFTVLVVCDNRHWDTTDKERLAHMLKAIKNVGIFPELLYLKRSDETIPSDLLFMDEINHFFTIYSRTADNLFDFMKQKEWRIVGNEEPAIDLSEAIIQNDIGNRSPGMADFPLFFQTLVLETTHLCNARCSHCYTSCGPDQSPERMPLDQIKRVIDEASALPNLFKRCHVGGGEATIFWDEMLEILKHAKDHGFTNSIVTNGWWGKTLPVARRKISELKLAGVELIEFSVDAMHQEFVSSEPISYIIQAAKESDIRITLRVCTTKSRRADAVIGNLSGEVQSDITIATSKVVPIGRAKEAIPLEDIWTTSELPIGSCHTSLNLAVLRNGDVFPCCAGSEICPSLKLGNAFEQPLPEIMKALRGNFLVRALVHAGPAYFAILLQEAGLGDRLLPEYGSICHLCTQICTDQELTGAVQQKLEEKILGVIPKVAGFI</sequence>
<protein>
    <submittedName>
        <fullName evidence="6">Radical SAM superfamily protein</fullName>
    </submittedName>
</protein>
<evidence type="ECO:0000259" key="5">
    <source>
        <dbReference type="PROSITE" id="PS51918"/>
    </source>
</evidence>
<dbReference type="Proteomes" id="UP000198809">
    <property type="component" value="Unassembled WGS sequence"/>
</dbReference>
<dbReference type="EMBL" id="FODH01000010">
    <property type="protein sequence ID" value="SEO71673.1"/>
    <property type="molecule type" value="Genomic_DNA"/>
</dbReference>
<dbReference type="RefSeq" id="WP_036592676.1">
    <property type="nucleotide sequence ID" value="NZ_FODH01000010.1"/>
</dbReference>
<evidence type="ECO:0000313" key="7">
    <source>
        <dbReference type="Proteomes" id="UP000198809"/>
    </source>
</evidence>
<keyword evidence="1" id="KW-0949">S-adenosyl-L-methionine</keyword>
<accession>A0A1H8S0G7</accession>
<keyword evidence="2" id="KW-0479">Metal-binding</keyword>
<dbReference type="InterPro" id="IPR050377">
    <property type="entry name" value="Radical_SAM_PqqE_MftC-like"/>
</dbReference>
<dbReference type="Pfam" id="PF13186">
    <property type="entry name" value="SPASM"/>
    <property type="match status" value="1"/>
</dbReference>
<dbReference type="GO" id="GO:0051536">
    <property type="term" value="F:iron-sulfur cluster binding"/>
    <property type="evidence" value="ECO:0007669"/>
    <property type="project" value="UniProtKB-KW"/>
</dbReference>
<dbReference type="SFLD" id="SFLDS00029">
    <property type="entry name" value="Radical_SAM"/>
    <property type="match status" value="1"/>
</dbReference>
<dbReference type="GO" id="GO:0003824">
    <property type="term" value="F:catalytic activity"/>
    <property type="evidence" value="ECO:0007669"/>
    <property type="project" value="InterPro"/>
</dbReference>
<dbReference type="SFLD" id="SFLDG01067">
    <property type="entry name" value="SPASM/twitch_domain_containing"/>
    <property type="match status" value="1"/>
</dbReference>
<dbReference type="InterPro" id="IPR013785">
    <property type="entry name" value="Aldolase_TIM"/>
</dbReference>
<dbReference type="PANTHER" id="PTHR11228:SF7">
    <property type="entry name" value="PQQA PEPTIDE CYCLASE"/>
    <property type="match status" value="1"/>
</dbReference>
<dbReference type="InterPro" id="IPR007197">
    <property type="entry name" value="rSAM"/>
</dbReference>
<evidence type="ECO:0000256" key="2">
    <source>
        <dbReference type="ARBA" id="ARBA00022723"/>
    </source>
</evidence>
<organism evidence="6 7">
    <name type="scientific">Paenibacillus sophorae</name>
    <dbReference type="NCBI Taxonomy" id="1333845"/>
    <lineage>
        <taxon>Bacteria</taxon>
        <taxon>Bacillati</taxon>
        <taxon>Bacillota</taxon>
        <taxon>Bacilli</taxon>
        <taxon>Bacillales</taxon>
        <taxon>Paenibacillaceae</taxon>
        <taxon>Paenibacillus</taxon>
    </lineage>
</organism>
<dbReference type="InterPro" id="IPR023885">
    <property type="entry name" value="4Fe4S-binding_SPASM_dom"/>
</dbReference>
<evidence type="ECO:0000256" key="1">
    <source>
        <dbReference type="ARBA" id="ARBA00022691"/>
    </source>
</evidence>
<dbReference type="Pfam" id="PF04055">
    <property type="entry name" value="Radical_SAM"/>
    <property type="match status" value="1"/>
</dbReference>
<gene>
    <name evidence="6" type="ORF">SAMN04487895_110179</name>
</gene>
<evidence type="ECO:0000256" key="3">
    <source>
        <dbReference type="ARBA" id="ARBA00023004"/>
    </source>
</evidence>
<dbReference type="PANTHER" id="PTHR11228">
    <property type="entry name" value="RADICAL SAM DOMAIN PROTEIN"/>
    <property type="match status" value="1"/>
</dbReference>
<reference evidence="6 7" key="1">
    <citation type="submission" date="2016-10" db="EMBL/GenBank/DDBJ databases">
        <authorList>
            <person name="de Groot N.N."/>
        </authorList>
    </citation>
    <scope>NUCLEOTIDE SEQUENCE [LARGE SCALE GENOMIC DNA]</scope>
    <source>
        <strain evidence="6 7">CGMCC 1.10238</strain>
    </source>
</reference>
<keyword evidence="3" id="KW-0408">Iron</keyword>
<feature type="domain" description="Radical SAM core" evidence="5">
    <location>
        <begin position="211"/>
        <end position="429"/>
    </location>
</feature>
<keyword evidence="4" id="KW-0411">Iron-sulfur</keyword>
<dbReference type="AlphaFoldDB" id="A0A1H8S0G7"/>
<dbReference type="CDD" id="cd01335">
    <property type="entry name" value="Radical_SAM"/>
    <property type="match status" value="1"/>
</dbReference>
<dbReference type="InterPro" id="IPR058240">
    <property type="entry name" value="rSAM_sf"/>
</dbReference>
<evidence type="ECO:0000256" key="4">
    <source>
        <dbReference type="ARBA" id="ARBA00023014"/>
    </source>
</evidence>
<evidence type="ECO:0000313" key="6">
    <source>
        <dbReference type="EMBL" id="SEO71673.1"/>
    </source>
</evidence>
<dbReference type="Gene3D" id="3.20.20.70">
    <property type="entry name" value="Aldolase class I"/>
    <property type="match status" value="1"/>
</dbReference>
<proteinExistence type="predicted"/>
<name>A0A1H8S0G7_9BACL</name>
<dbReference type="GO" id="GO:0046872">
    <property type="term" value="F:metal ion binding"/>
    <property type="evidence" value="ECO:0007669"/>
    <property type="project" value="UniProtKB-KW"/>
</dbReference>
<dbReference type="PROSITE" id="PS51918">
    <property type="entry name" value="RADICAL_SAM"/>
    <property type="match status" value="1"/>
</dbReference>
<dbReference type="SUPFAM" id="SSF102114">
    <property type="entry name" value="Radical SAM enzymes"/>
    <property type="match status" value="1"/>
</dbReference>
<dbReference type="STRING" id="1333845.SAMN04487895_110179"/>